<dbReference type="InterPro" id="IPR001227">
    <property type="entry name" value="Ac_transferase_dom_sf"/>
</dbReference>
<dbReference type="InterPro" id="IPR004410">
    <property type="entry name" value="Malonyl_CoA-ACP_transAc_FabD"/>
</dbReference>
<dbReference type="PIRSF" id="PIRSF000446">
    <property type="entry name" value="Mct"/>
    <property type="match status" value="1"/>
</dbReference>
<gene>
    <name evidence="9" type="primary">fabD</name>
    <name evidence="9" type="ORF">FNA67_08695</name>
</gene>
<dbReference type="Pfam" id="PF00698">
    <property type="entry name" value="Acyl_transf_1"/>
    <property type="match status" value="1"/>
</dbReference>
<dbReference type="Gene3D" id="3.30.70.250">
    <property type="entry name" value="Malonyl-CoA ACP transacylase, ACP-binding"/>
    <property type="match status" value="1"/>
</dbReference>
<dbReference type="InterPro" id="IPR024925">
    <property type="entry name" value="Malonyl_CoA-ACP_transAc"/>
</dbReference>
<dbReference type="PANTHER" id="PTHR42681:SF1">
    <property type="entry name" value="MALONYL-COA-ACYL CARRIER PROTEIN TRANSACYLASE, MITOCHONDRIAL"/>
    <property type="match status" value="1"/>
</dbReference>
<comment type="catalytic activity">
    <reaction evidence="5 6">
        <text>holo-[ACP] + malonyl-CoA = malonyl-[ACP] + CoA</text>
        <dbReference type="Rhea" id="RHEA:41792"/>
        <dbReference type="Rhea" id="RHEA-COMP:9623"/>
        <dbReference type="Rhea" id="RHEA-COMP:9685"/>
        <dbReference type="ChEBI" id="CHEBI:57287"/>
        <dbReference type="ChEBI" id="CHEBI:57384"/>
        <dbReference type="ChEBI" id="CHEBI:64479"/>
        <dbReference type="ChEBI" id="CHEBI:78449"/>
        <dbReference type="EC" id="2.3.1.39"/>
    </reaction>
</comment>
<dbReference type="GO" id="GO:0005829">
    <property type="term" value="C:cytosol"/>
    <property type="evidence" value="ECO:0007669"/>
    <property type="project" value="TreeGrafter"/>
</dbReference>
<dbReference type="SUPFAM" id="SSF55048">
    <property type="entry name" value="Probable ACP-binding domain of malonyl-CoA ACP transacylase"/>
    <property type="match status" value="1"/>
</dbReference>
<feature type="active site" evidence="7">
    <location>
        <position position="126"/>
    </location>
</feature>
<dbReference type="InterPro" id="IPR014043">
    <property type="entry name" value="Acyl_transferase_dom"/>
</dbReference>
<proteinExistence type="inferred from homology"/>
<protein>
    <recommendedName>
        <fullName evidence="2 6">Malonyl CoA-acyl carrier protein transacylase</fullName>
        <ecNumber evidence="1 6">2.3.1.39</ecNumber>
    </recommendedName>
</protein>
<dbReference type="EC" id="2.3.1.39" evidence="1 6"/>
<evidence type="ECO:0000313" key="10">
    <source>
        <dbReference type="Proteomes" id="UP000321062"/>
    </source>
</evidence>
<evidence type="ECO:0000256" key="2">
    <source>
        <dbReference type="ARBA" id="ARBA00018953"/>
    </source>
</evidence>
<dbReference type="Gene3D" id="3.40.366.10">
    <property type="entry name" value="Malonyl-Coenzyme A Acyl Carrier Protein, domain 2"/>
    <property type="match status" value="1"/>
</dbReference>
<keyword evidence="3 6" id="KW-0808">Transferase</keyword>
<keyword evidence="10" id="KW-1185">Reference proteome</keyword>
<dbReference type="NCBIfam" id="TIGR00128">
    <property type="entry name" value="fabD"/>
    <property type="match status" value="1"/>
</dbReference>
<dbReference type="AlphaFoldDB" id="A0A5B9DP19"/>
<evidence type="ECO:0000256" key="4">
    <source>
        <dbReference type="ARBA" id="ARBA00023315"/>
    </source>
</evidence>
<dbReference type="Proteomes" id="UP000321062">
    <property type="component" value="Chromosome"/>
</dbReference>
<dbReference type="KEGG" id="yti:FNA67_08695"/>
<dbReference type="PANTHER" id="PTHR42681">
    <property type="entry name" value="MALONYL-COA-ACYL CARRIER PROTEIN TRANSACYLASE, MITOCHONDRIAL"/>
    <property type="match status" value="1"/>
</dbReference>
<evidence type="ECO:0000256" key="3">
    <source>
        <dbReference type="ARBA" id="ARBA00022679"/>
    </source>
</evidence>
<dbReference type="EMBL" id="CP041690">
    <property type="protein sequence ID" value="QEE20248.1"/>
    <property type="molecule type" value="Genomic_DNA"/>
</dbReference>
<evidence type="ECO:0000256" key="7">
    <source>
        <dbReference type="PIRSR" id="PIRSR000446-1"/>
    </source>
</evidence>
<dbReference type="InterPro" id="IPR050858">
    <property type="entry name" value="Mal-CoA-ACP_Trans/PKS_FabD"/>
</dbReference>
<evidence type="ECO:0000256" key="5">
    <source>
        <dbReference type="ARBA" id="ARBA00048462"/>
    </source>
</evidence>
<evidence type="ECO:0000313" key="9">
    <source>
        <dbReference type="EMBL" id="QEE20248.1"/>
    </source>
</evidence>
<sequence>MWQAKAPPNFLYTISARVIVSGWVDPSGEGRVTKRAFTFPGQGSQAVGMGKELADAFPEARAVFDEVDEALGQKLSTLMFEGPDDTLRLTENAQPALMAVSMAVVRVLESKGVTLKDVADYVAGHSLGEYSALCAAGTFTLADAAQLLRTRGLAMQQAVPVGHGAMAALLGLDLATAQEVADAAAQGEVCDLANDNAPGQVVISGAVGAIERAVEIAKTKGAKRAMLLPVSAPFHCSLMAPAASVMAEALAAVDMKAPVVPVVSNVIARPLLDPAEIAERLVEQVTGRVRWTESVAWLTGEGGVTQLYELGTGKVLTGLAKRINADASATALNTPADIDAFVASLNA</sequence>
<organism evidence="9 10">
    <name type="scientific">Paradevosia tibetensis</name>
    <dbReference type="NCBI Taxonomy" id="1447062"/>
    <lineage>
        <taxon>Bacteria</taxon>
        <taxon>Pseudomonadati</taxon>
        <taxon>Pseudomonadota</taxon>
        <taxon>Alphaproteobacteria</taxon>
        <taxon>Hyphomicrobiales</taxon>
        <taxon>Devosiaceae</taxon>
        <taxon>Paradevosia</taxon>
    </lineage>
</organism>
<keyword evidence="4 6" id="KW-0012">Acyltransferase</keyword>
<evidence type="ECO:0000259" key="8">
    <source>
        <dbReference type="SMART" id="SM00827"/>
    </source>
</evidence>
<feature type="domain" description="Malonyl-CoA:ACP transacylase (MAT)" evidence="8">
    <location>
        <begin position="38"/>
        <end position="347"/>
    </location>
</feature>
<dbReference type="SUPFAM" id="SSF52151">
    <property type="entry name" value="FabD/lysophospholipase-like"/>
    <property type="match status" value="1"/>
</dbReference>
<dbReference type="SMART" id="SM00827">
    <property type="entry name" value="PKS_AT"/>
    <property type="match status" value="1"/>
</dbReference>
<evidence type="ECO:0000256" key="6">
    <source>
        <dbReference type="PIRNR" id="PIRNR000446"/>
    </source>
</evidence>
<feature type="active site" evidence="7">
    <location>
        <position position="235"/>
    </location>
</feature>
<comment type="similarity">
    <text evidence="6">Belongs to the fabD family.</text>
</comment>
<evidence type="ECO:0000256" key="1">
    <source>
        <dbReference type="ARBA" id="ARBA00013258"/>
    </source>
</evidence>
<dbReference type="GO" id="GO:0004314">
    <property type="term" value="F:[acyl-carrier-protein] S-malonyltransferase activity"/>
    <property type="evidence" value="ECO:0007669"/>
    <property type="project" value="UniProtKB-EC"/>
</dbReference>
<accession>A0A5B9DP19</accession>
<dbReference type="InterPro" id="IPR016035">
    <property type="entry name" value="Acyl_Trfase/lysoPLipase"/>
</dbReference>
<reference evidence="9 10" key="1">
    <citation type="journal article" date="2015" name="Int. J. Syst. Evol. Microbiol.">
        <title>Youhaiella tibetensis gen. nov., sp. nov., isolated from subsurface sediment.</title>
        <authorList>
            <person name="Wang Y.X."/>
            <person name="Huang F.Q."/>
            <person name="Nogi Y."/>
            <person name="Pang S.J."/>
            <person name="Wang P.K."/>
            <person name="Lv J."/>
        </authorList>
    </citation>
    <scope>NUCLEOTIDE SEQUENCE [LARGE SCALE GENOMIC DNA]</scope>
    <source>
        <strain evidence="10">fig4</strain>
    </source>
</reference>
<name>A0A5B9DP19_9HYPH</name>
<dbReference type="FunFam" id="3.30.70.250:FF:000001">
    <property type="entry name" value="Malonyl CoA-acyl carrier protein transacylase"/>
    <property type="match status" value="1"/>
</dbReference>
<dbReference type="InterPro" id="IPR016036">
    <property type="entry name" value="Malonyl_transacylase_ACP-bd"/>
</dbReference>
<dbReference type="GO" id="GO:0006633">
    <property type="term" value="P:fatty acid biosynthetic process"/>
    <property type="evidence" value="ECO:0007669"/>
    <property type="project" value="TreeGrafter"/>
</dbReference>
<dbReference type="OrthoDB" id="9808564at2"/>